<dbReference type="Pfam" id="PF00226">
    <property type="entry name" value="DnaJ"/>
    <property type="match status" value="1"/>
</dbReference>
<dbReference type="InterPro" id="IPR017884">
    <property type="entry name" value="SANT_dom"/>
</dbReference>
<proteinExistence type="predicted"/>
<keyword evidence="14" id="KW-1185">Reference proteome</keyword>
<dbReference type="SUPFAM" id="SSF46565">
    <property type="entry name" value="Chaperone J-domain"/>
    <property type="match status" value="1"/>
</dbReference>
<dbReference type="SMART" id="SM00717">
    <property type="entry name" value="SANT"/>
    <property type="match status" value="2"/>
</dbReference>
<dbReference type="Gene3D" id="1.10.10.60">
    <property type="entry name" value="Homeodomain-like"/>
    <property type="match status" value="2"/>
</dbReference>
<keyword evidence="2 8" id="KW-0812">Transmembrane</keyword>
<reference evidence="13 14" key="1">
    <citation type="submission" date="2024-08" db="EMBL/GenBank/DDBJ databases">
        <title>Gnathostoma spinigerum genome.</title>
        <authorList>
            <person name="Gonzalez-Bertolin B."/>
            <person name="Monzon S."/>
            <person name="Zaballos A."/>
            <person name="Jimenez P."/>
            <person name="Dekumyoy P."/>
            <person name="Varona S."/>
            <person name="Cuesta I."/>
            <person name="Sumanam S."/>
            <person name="Adisakwattana P."/>
            <person name="Gasser R.B."/>
            <person name="Hernandez-Gonzalez A."/>
            <person name="Young N.D."/>
            <person name="Perteguer M.J."/>
        </authorList>
    </citation>
    <scope>NUCLEOTIDE SEQUENCE [LARGE SCALE GENOMIC DNA]</scope>
    <source>
        <strain evidence="13">AL3</strain>
        <tissue evidence="13">Liver</tissue>
    </source>
</reference>
<feature type="signal peptide" evidence="9">
    <location>
        <begin position="1"/>
        <end position="20"/>
    </location>
</feature>
<dbReference type="InterPro" id="IPR001623">
    <property type="entry name" value="DnaJ_domain"/>
</dbReference>
<evidence type="ECO:0000256" key="8">
    <source>
        <dbReference type="SAM" id="Phobius"/>
    </source>
</evidence>
<keyword evidence="5 8" id="KW-0472">Membrane</keyword>
<feature type="compositionally biased region" description="Basic and acidic residues" evidence="7">
    <location>
        <begin position="268"/>
        <end position="284"/>
    </location>
</feature>
<dbReference type="GO" id="GO:0005634">
    <property type="term" value="C:nucleus"/>
    <property type="evidence" value="ECO:0007669"/>
    <property type="project" value="UniProtKB-SubCell"/>
</dbReference>
<dbReference type="GO" id="GO:0012505">
    <property type="term" value="C:endomembrane system"/>
    <property type="evidence" value="ECO:0007669"/>
    <property type="project" value="UniProtKB-SubCell"/>
</dbReference>
<feature type="domain" description="J" evidence="10">
    <location>
        <begin position="38"/>
        <end position="102"/>
    </location>
</feature>
<dbReference type="SMART" id="SM00271">
    <property type="entry name" value="DnaJ"/>
    <property type="match status" value="1"/>
</dbReference>
<evidence type="ECO:0000313" key="14">
    <source>
        <dbReference type="Proteomes" id="UP001608902"/>
    </source>
</evidence>
<dbReference type="Pfam" id="PF23082">
    <property type="entry name" value="Myb_DNA-binding_2"/>
    <property type="match status" value="2"/>
</dbReference>
<keyword evidence="3 9" id="KW-0732">Signal</keyword>
<dbReference type="InterPro" id="IPR036869">
    <property type="entry name" value="J_dom_sf"/>
</dbReference>
<feature type="chain" id="PRO_5044820746" description="DnaJ homolog subfamily C member 1" evidence="9">
    <location>
        <begin position="21"/>
        <end position="463"/>
    </location>
</feature>
<evidence type="ECO:0000256" key="4">
    <source>
        <dbReference type="ARBA" id="ARBA00022989"/>
    </source>
</evidence>
<evidence type="ECO:0000256" key="9">
    <source>
        <dbReference type="SAM" id="SignalP"/>
    </source>
</evidence>
<dbReference type="Proteomes" id="UP001608902">
    <property type="component" value="Unassembled WGS sequence"/>
</dbReference>
<dbReference type="PROSITE" id="PS50090">
    <property type="entry name" value="MYB_LIKE"/>
    <property type="match status" value="1"/>
</dbReference>
<name>A0ABD6ERR1_9BILA</name>
<evidence type="ECO:0000259" key="12">
    <source>
        <dbReference type="PROSITE" id="PS51293"/>
    </source>
</evidence>
<evidence type="ECO:0000256" key="2">
    <source>
        <dbReference type="ARBA" id="ARBA00022692"/>
    </source>
</evidence>
<feature type="transmembrane region" description="Helical" evidence="8">
    <location>
        <begin position="122"/>
        <end position="143"/>
    </location>
</feature>
<comment type="caution">
    <text evidence="13">The sequence shown here is derived from an EMBL/GenBank/DDBJ whole genome shotgun (WGS) entry which is preliminary data.</text>
</comment>
<evidence type="ECO:0000259" key="11">
    <source>
        <dbReference type="PROSITE" id="PS50090"/>
    </source>
</evidence>
<dbReference type="CDD" id="cd00167">
    <property type="entry name" value="SANT"/>
    <property type="match status" value="1"/>
</dbReference>
<comment type="subcellular location">
    <subcellularLocation>
        <location evidence="6">Endomembrane system</location>
        <topology evidence="6">Single-pass membrane protein</topology>
    </subcellularLocation>
    <subcellularLocation>
        <location evidence="1">Nucleus</location>
    </subcellularLocation>
</comment>
<evidence type="ECO:0000313" key="13">
    <source>
        <dbReference type="EMBL" id="MFH4982006.1"/>
    </source>
</evidence>
<dbReference type="InterPro" id="IPR009057">
    <property type="entry name" value="Homeodomain-like_sf"/>
</dbReference>
<dbReference type="InterPro" id="IPR052606">
    <property type="entry name" value="DnaJ_domain_protein"/>
</dbReference>
<dbReference type="Gene3D" id="1.10.287.110">
    <property type="entry name" value="DnaJ domain"/>
    <property type="match status" value="1"/>
</dbReference>
<dbReference type="SUPFAM" id="SSF46689">
    <property type="entry name" value="Homeodomain-like"/>
    <property type="match status" value="2"/>
</dbReference>
<evidence type="ECO:0000256" key="1">
    <source>
        <dbReference type="ARBA" id="ARBA00004123"/>
    </source>
</evidence>
<dbReference type="PROSITE" id="PS51293">
    <property type="entry name" value="SANT"/>
    <property type="match status" value="1"/>
</dbReference>
<dbReference type="CDD" id="cd06257">
    <property type="entry name" value="DnaJ"/>
    <property type="match status" value="1"/>
</dbReference>
<sequence>MGYYLLRVFAFALFCQSVYSWSTEELAMYDLVEEVEGSFYELFEIEKDANSSEVKKAYRRLSMKWHPDRNREEGAAEMFRKIAAVYEVLKSEELREKYDFTLEYGLPDWRQPIYYVRRARKLSWYETFLVLLLICSTGHYLMLWGSYFDKYLTLSSNSSKLRKKEVRQQRKAGLDAEELHEAKICEQLAEHRPTFRNLLPFLFISFFLQCVTAVPQIARQIIDDMQATKLKDEVNAEPVHHFMPSSPAQPVYEFELACDVKPVLLNELKPDEDNNDDHRKHENQSRGSAKPPSVWSREELVSLLRLSDKYPVGTPNRWALMAKVLQRTPEDVCKMVANLKRIKQDEFMRELSLAQNVTAVSTSSQPTSCSGSISCAKRDSLSEDDKDAATSQQVAEDWSQQDQRMFEIALQQFPKGSADRWDKIANCVPHKTKQQCIERFKELSEVVRLRKIQHKAKRSKETQ</sequence>
<evidence type="ECO:0000256" key="5">
    <source>
        <dbReference type="ARBA" id="ARBA00023136"/>
    </source>
</evidence>
<evidence type="ECO:0000256" key="7">
    <source>
        <dbReference type="SAM" id="MobiDB-lite"/>
    </source>
</evidence>
<keyword evidence="4 8" id="KW-1133">Transmembrane helix</keyword>
<dbReference type="InterPro" id="IPR001005">
    <property type="entry name" value="SANT/Myb"/>
</dbReference>
<dbReference type="FunFam" id="1.10.10.60:FF:000416">
    <property type="entry name" value="Myb family transcription factor"/>
    <property type="match status" value="1"/>
</dbReference>
<evidence type="ECO:0000259" key="10">
    <source>
        <dbReference type="PROSITE" id="PS50076"/>
    </source>
</evidence>
<evidence type="ECO:0000256" key="3">
    <source>
        <dbReference type="ARBA" id="ARBA00022729"/>
    </source>
</evidence>
<feature type="region of interest" description="Disordered" evidence="7">
    <location>
        <begin position="268"/>
        <end position="293"/>
    </location>
</feature>
<organism evidence="13 14">
    <name type="scientific">Gnathostoma spinigerum</name>
    <dbReference type="NCBI Taxonomy" id="75299"/>
    <lineage>
        <taxon>Eukaryota</taxon>
        <taxon>Metazoa</taxon>
        <taxon>Ecdysozoa</taxon>
        <taxon>Nematoda</taxon>
        <taxon>Chromadorea</taxon>
        <taxon>Rhabditida</taxon>
        <taxon>Spirurina</taxon>
        <taxon>Gnathostomatomorpha</taxon>
        <taxon>Gnathostomatoidea</taxon>
        <taxon>Gnathostomatidae</taxon>
        <taxon>Gnathostoma</taxon>
    </lineage>
</organism>
<dbReference type="AlphaFoldDB" id="A0ABD6ERR1"/>
<evidence type="ECO:0008006" key="15">
    <source>
        <dbReference type="Google" id="ProtNLM"/>
    </source>
</evidence>
<gene>
    <name evidence="13" type="ORF">AB6A40_008715</name>
</gene>
<protein>
    <recommendedName>
        <fullName evidence="15">DnaJ homolog subfamily C member 1</fullName>
    </recommendedName>
</protein>
<dbReference type="PANTHER" id="PTHR44653">
    <property type="entry name" value="DNAJ HOMOLOG SUBFAMILY C MEMBER 1"/>
    <property type="match status" value="1"/>
</dbReference>
<accession>A0ABD6ERR1</accession>
<dbReference type="PANTHER" id="PTHR44653:SF2">
    <property type="entry name" value="DNAJ HOMOLOG SUBFAMILY C MEMBER 1"/>
    <property type="match status" value="1"/>
</dbReference>
<feature type="domain" description="Myb-like" evidence="11">
    <location>
        <begin position="398"/>
        <end position="444"/>
    </location>
</feature>
<evidence type="ECO:0000256" key="6">
    <source>
        <dbReference type="ARBA" id="ARBA00037847"/>
    </source>
</evidence>
<dbReference type="EMBL" id="JBGFUD010008303">
    <property type="protein sequence ID" value="MFH4982006.1"/>
    <property type="molecule type" value="Genomic_DNA"/>
</dbReference>
<dbReference type="PROSITE" id="PS50076">
    <property type="entry name" value="DNAJ_2"/>
    <property type="match status" value="1"/>
</dbReference>
<feature type="domain" description="SANT" evidence="12">
    <location>
        <begin position="393"/>
        <end position="448"/>
    </location>
</feature>
<dbReference type="PRINTS" id="PR00625">
    <property type="entry name" value="JDOMAIN"/>
</dbReference>